<evidence type="ECO:0000313" key="2">
    <source>
        <dbReference type="EMBL" id="GEO41133.1"/>
    </source>
</evidence>
<evidence type="ECO:0000313" key="3">
    <source>
        <dbReference type="Proteomes" id="UP000321523"/>
    </source>
</evidence>
<evidence type="ECO:0000256" key="1">
    <source>
        <dbReference type="SAM" id="MobiDB-lite"/>
    </source>
</evidence>
<proteinExistence type="predicted"/>
<name>A0A512DXD2_9PROT</name>
<reference evidence="2 3" key="1">
    <citation type="submission" date="2019-07" db="EMBL/GenBank/DDBJ databases">
        <title>Whole genome shotgun sequence of Skermanella aerolata NBRC 106429.</title>
        <authorList>
            <person name="Hosoyama A."/>
            <person name="Uohara A."/>
            <person name="Ohji S."/>
            <person name="Ichikawa N."/>
        </authorList>
    </citation>
    <scope>NUCLEOTIDE SEQUENCE [LARGE SCALE GENOMIC DNA]</scope>
    <source>
        <strain evidence="2 3">NBRC 106429</strain>
    </source>
</reference>
<protein>
    <submittedName>
        <fullName evidence="2">Uncharacterized protein</fullName>
    </submittedName>
</protein>
<dbReference type="Proteomes" id="UP000321523">
    <property type="component" value="Unassembled WGS sequence"/>
</dbReference>
<feature type="compositionally biased region" description="Low complexity" evidence="1">
    <location>
        <begin position="1"/>
        <end position="12"/>
    </location>
</feature>
<sequence>MQARARIAQQAAGTDKQRATNPGGKNEPAADRGLPPAQAAGCRYSKQAIER</sequence>
<dbReference type="EMBL" id="BJYZ01000026">
    <property type="protein sequence ID" value="GEO41133.1"/>
    <property type="molecule type" value="Genomic_DNA"/>
</dbReference>
<feature type="region of interest" description="Disordered" evidence="1">
    <location>
        <begin position="1"/>
        <end position="51"/>
    </location>
</feature>
<comment type="caution">
    <text evidence="2">The sequence shown here is derived from an EMBL/GenBank/DDBJ whole genome shotgun (WGS) entry which is preliminary data.</text>
</comment>
<gene>
    <name evidence="2" type="ORF">SAE02_52810</name>
</gene>
<keyword evidence="3" id="KW-1185">Reference proteome</keyword>
<organism evidence="2 3">
    <name type="scientific">Skermanella aerolata</name>
    <dbReference type="NCBI Taxonomy" id="393310"/>
    <lineage>
        <taxon>Bacteria</taxon>
        <taxon>Pseudomonadati</taxon>
        <taxon>Pseudomonadota</taxon>
        <taxon>Alphaproteobacteria</taxon>
        <taxon>Rhodospirillales</taxon>
        <taxon>Azospirillaceae</taxon>
        <taxon>Skermanella</taxon>
    </lineage>
</organism>
<dbReference type="AlphaFoldDB" id="A0A512DXD2"/>
<accession>A0A512DXD2</accession>